<proteinExistence type="predicted"/>
<dbReference type="InterPro" id="IPR024752">
    <property type="entry name" value="Myb/SANT-like_dom"/>
</dbReference>
<reference evidence="4" key="1">
    <citation type="journal article" date="2012" name="Nat. Biotechnol.">
        <title>Reference genome sequence of the model plant Setaria.</title>
        <authorList>
            <person name="Bennetzen J.L."/>
            <person name="Schmutz J."/>
            <person name="Wang H."/>
            <person name="Percifield R."/>
            <person name="Hawkins J."/>
            <person name="Pontaroli A.C."/>
            <person name="Estep M."/>
            <person name="Feng L."/>
            <person name="Vaughn J.N."/>
            <person name="Grimwood J."/>
            <person name="Jenkins J."/>
            <person name="Barry K."/>
            <person name="Lindquist E."/>
            <person name="Hellsten U."/>
            <person name="Deshpande S."/>
            <person name="Wang X."/>
            <person name="Wu X."/>
            <person name="Mitros T."/>
            <person name="Triplett J."/>
            <person name="Yang X."/>
            <person name="Ye C.Y."/>
            <person name="Mauro-Herrera M."/>
            <person name="Wang L."/>
            <person name="Li P."/>
            <person name="Sharma M."/>
            <person name="Sharma R."/>
            <person name="Ronald P.C."/>
            <person name="Panaud O."/>
            <person name="Kellogg E.A."/>
            <person name="Brutnell T.P."/>
            <person name="Doust A.N."/>
            <person name="Tuskan G.A."/>
            <person name="Rokhsar D."/>
            <person name="Devos K.M."/>
        </authorList>
    </citation>
    <scope>NUCLEOTIDE SEQUENCE [LARGE SCALE GENOMIC DNA]</scope>
    <source>
        <strain evidence="4">cv. Yugu1</strain>
    </source>
</reference>
<evidence type="ECO:0000313" key="4">
    <source>
        <dbReference type="Proteomes" id="UP000004995"/>
    </source>
</evidence>
<reference evidence="3" key="2">
    <citation type="submission" date="2018-08" db="UniProtKB">
        <authorList>
            <consortium name="EnsemblPlants"/>
        </authorList>
    </citation>
    <scope>IDENTIFICATION</scope>
    <source>
        <strain evidence="3">Yugu1</strain>
    </source>
</reference>
<dbReference type="Proteomes" id="UP000004995">
    <property type="component" value="Unassembled WGS sequence"/>
</dbReference>
<dbReference type="OMA" id="WESAIQP"/>
<feature type="domain" description="Myb/SANT-like" evidence="2">
    <location>
        <begin position="6"/>
        <end position="99"/>
    </location>
</feature>
<feature type="region of interest" description="Disordered" evidence="1">
    <location>
        <begin position="136"/>
        <end position="175"/>
    </location>
</feature>
<name>K3XPV0_SETIT</name>
<keyword evidence="4" id="KW-1185">Reference proteome</keyword>
<evidence type="ECO:0000259" key="2">
    <source>
        <dbReference type="Pfam" id="PF12776"/>
    </source>
</evidence>
<dbReference type="EMBL" id="AGNK02003255">
    <property type="status" value="NOT_ANNOTATED_CDS"/>
    <property type="molecule type" value="Genomic_DNA"/>
</dbReference>
<organism evidence="3 4">
    <name type="scientific">Setaria italica</name>
    <name type="common">Foxtail millet</name>
    <name type="synonym">Panicum italicum</name>
    <dbReference type="NCBI Taxonomy" id="4555"/>
    <lineage>
        <taxon>Eukaryota</taxon>
        <taxon>Viridiplantae</taxon>
        <taxon>Streptophyta</taxon>
        <taxon>Embryophyta</taxon>
        <taxon>Tracheophyta</taxon>
        <taxon>Spermatophyta</taxon>
        <taxon>Magnoliopsida</taxon>
        <taxon>Liliopsida</taxon>
        <taxon>Poales</taxon>
        <taxon>Poaceae</taxon>
        <taxon>PACMAD clade</taxon>
        <taxon>Panicoideae</taxon>
        <taxon>Panicodae</taxon>
        <taxon>Paniceae</taxon>
        <taxon>Cenchrinae</taxon>
        <taxon>Setaria</taxon>
    </lineage>
</organism>
<dbReference type="PANTHER" id="PTHR47069">
    <property type="match status" value="1"/>
</dbReference>
<dbReference type="EnsemblPlants" id="KQL06493">
    <property type="protein sequence ID" value="KQL06493"/>
    <property type="gene ID" value="SETIT_003929mg"/>
</dbReference>
<evidence type="ECO:0000256" key="1">
    <source>
        <dbReference type="SAM" id="MobiDB-lite"/>
    </source>
</evidence>
<evidence type="ECO:0000313" key="3">
    <source>
        <dbReference type="EnsemblPlants" id="KQL06493"/>
    </source>
</evidence>
<dbReference type="Gramene" id="KQL06493">
    <property type="protein sequence ID" value="KQL06493"/>
    <property type="gene ID" value="SETIT_003929mg"/>
</dbReference>
<dbReference type="HOGENOM" id="CLU_092221_0_0_1"/>
<dbReference type="AlphaFoldDB" id="K3XPV0"/>
<accession>K3XPV0</accession>
<sequence length="265" mass="30230">MNNRASWDEGTTKTLLDLCIAQKNQFNWSNRCLTKLGWKNVYSSCRAQTGLHLGSKQLQNKLNNLRRTFLSWMALQKQSGLGRDTQTGGVVADATYWEEDEEPPRFLDELFELFGHEPQDRGTLLTAGGIREATPSVGIEGNAADLDQDPLPASSARAMSNRPAREFSVDSPTKKRSDNLEQYIRELSDSVAKRSQQRANRARGEMVRCMQLLVEDGLQEGSPLYCQALYLCTKNQEYRMAFTEMTTKEGRMNWIQFNWDMLNKK</sequence>
<dbReference type="Pfam" id="PF12776">
    <property type="entry name" value="Myb_DNA-bind_3"/>
    <property type="match status" value="1"/>
</dbReference>
<dbReference type="InParanoid" id="K3XPV0"/>
<dbReference type="PANTHER" id="PTHR47069:SF9">
    <property type="entry name" value="MYB_SANT-LIKE DOMAIN-CONTAINING PROTEIN"/>
    <property type="match status" value="1"/>
</dbReference>
<dbReference type="eggNOG" id="ENOG502T2DY">
    <property type="taxonomic scope" value="Eukaryota"/>
</dbReference>
<protein>
    <recommendedName>
        <fullName evidence="2">Myb/SANT-like domain-containing protein</fullName>
    </recommendedName>
</protein>
<feature type="compositionally biased region" description="Basic and acidic residues" evidence="1">
    <location>
        <begin position="163"/>
        <end position="175"/>
    </location>
</feature>